<evidence type="ECO:0000313" key="1">
    <source>
        <dbReference type="EMBL" id="OGZ22958.1"/>
    </source>
</evidence>
<name>A0A1G2ECT3_9BACT</name>
<organism evidence="1 2">
    <name type="scientific">Candidatus Nealsonbacteria bacterium RIFCSPLOWO2_01_FULL_41_9</name>
    <dbReference type="NCBI Taxonomy" id="1801671"/>
    <lineage>
        <taxon>Bacteria</taxon>
        <taxon>Candidatus Nealsoniibacteriota</taxon>
    </lineage>
</organism>
<reference evidence="1 2" key="1">
    <citation type="journal article" date="2016" name="Nat. Commun.">
        <title>Thousands of microbial genomes shed light on interconnected biogeochemical processes in an aquifer system.</title>
        <authorList>
            <person name="Anantharaman K."/>
            <person name="Brown C.T."/>
            <person name="Hug L.A."/>
            <person name="Sharon I."/>
            <person name="Castelle C.J."/>
            <person name="Probst A.J."/>
            <person name="Thomas B.C."/>
            <person name="Singh A."/>
            <person name="Wilkins M.J."/>
            <person name="Karaoz U."/>
            <person name="Brodie E.L."/>
            <person name="Williams K.H."/>
            <person name="Hubbard S.S."/>
            <person name="Banfield J.F."/>
        </authorList>
    </citation>
    <scope>NUCLEOTIDE SEQUENCE [LARGE SCALE GENOMIC DNA]</scope>
</reference>
<dbReference type="EMBL" id="MHMG01000030">
    <property type="protein sequence ID" value="OGZ22958.1"/>
    <property type="molecule type" value="Genomic_DNA"/>
</dbReference>
<gene>
    <name evidence="1" type="ORF">A3A08_00860</name>
</gene>
<dbReference type="SUPFAM" id="SSF63825">
    <property type="entry name" value="YWTD domain"/>
    <property type="match status" value="1"/>
</dbReference>
<sequence>MPVNKEISFAAASDDALFFFSKSGGFTVLKDGQLQETTLPALPDFAYNDFSSYQSNLYFLDENQGQIIKYSYLGNSNWSPPQIWLNSFTQKSIGAKSITVTGSAWVLNQDNSVARYYAREFQENIEPNIFPAPKDFSKILAVPGLAYLYFLEPQQKRVIITDRTGGIIRQFQSDKFNNLLDFSVSKDGKTIYLLNGLKIYKINLLL</sequence>
<evidence type="ECO:0000313" key="2">
    <source>
        <dbReference type="Proteomes" id="UP000176406"/>
    </source>
</evidence>
<accession>A0A1G2ECT3</accession>
<comment type="caution">
    <text evidence="1">The sequence shown here is derived from an EMBL/GenBank/DDBJ whole genome shotgun (WGS) entry which is preliminary data.</text>
</comment>
<dbReference type="Proteomes" id="UP000176406">
    <property type="component" value="Unassembled WGS sequence"/>
</dbReference>
<proteinExistence type="predicted"/>
<protein>
    <submittedName>
        <fullName evidence="1">Uncharacterized protein</fullName>
    </submittedName>
</protein>
<dbReference type="AlphaFoldDB" id="A0A1G2ECT3"/>